<comment type="similarity">
    <text evidence="1">Belongs to the TRAPP small subunits family. Sedlin subfamily.</text>
</comment>
<dbReference type="HOGENOM" id="CLU_083394_0_0_1"/>
<sequence>MALNSTPAIACIGIIGKHASSLPSCCLATDNPLHISLFPPHQDEDLDMTFLLNSCLDIFDLRARSKTLDQDLGLLQAIDERLAAYGWLTNTGIKFIIVVDMMGRPPPPDENKRRFPPVVGLRDAELKPAFRAVQTAYIQLMLNPFYSPDHRTPLQIANYGDKSPEITSKRFINELQRIGKIWTPGITSI</sequence>
<dbReference type="PANTHER" id="PTHR12403">
    <property type="entry name" value="TRAFFICKING PROTEIN PARTICLE COMPLEX SUBUNIT 2"/>
    <property type="match status" value="1"/>
</dbReference>
<dbReference type="Pfam" id="PF04628">
    <property type="entry name" value="Sedlin_N"/>
    <property type="match status" value="1"/>
</dbReference>
<dbReference type="InterPro" id="IPR011012">
    <property type="entry name" value="Longin-like_dom_sf"/>
</dbReference>
<dbReference type="InterPro" id="IPR044760">
    <property type="entry name" value="TRAPPC2L"/>
</dbReference>
<dbReference type="GeneID" id="19173871"/>
<dbReference type="SUPFAM" id="SSF64356">
    <property type="entry name" value="SNARE-like"/>
    <property type="match status" value="1"/>
</dbReference>
<evidence type="ECO:0000256" key="1">
    <source>
        <dbReference type="ARBA" id="ARBA00006626"/>
    </source>
</evidence>
<dbReference type="STRING" id="1182542.W9XKR0"/>
<dbReference type="EMBL" id="AMGY01000010">
    <property type="protein sequence ID" value="EXJ77561.1"/>
    <property type="molecule type" value="Genomic_DNA"/>
</dbReference>
<dbReference type="GO" id="GO:0006888">
    <property type="term" value="P:endoplasmic reticulum to Golgi vesicle-mediated transport"/>
    <property type="evidence" value="ECO:0007669"/>
    <property type="project" value="InterPro"/>
</dbReference>
<organism evidence="3 4">
    <name type="scientific">Capronia epimyces CBS 606.96</name>
    <dbReference type="NCBI Taxonomy" id="1182542"/>
    <lineage>
        <taxon>Eukaryota</taxon>
        <taxon>Fungi</taxon>
        <taxon>Dikarya</taxon>
        <taxon>Ascomycota</taxon>
        <taxon>Pezizomycotina</taxon>
        <taxon>Eurotiomycetes</taxon>
        <taxon>Chaetothyriomycetidae</taxon>
        <taxon>Chaetothyriales</taxon>
        <taxon>Herpotrichiellaceae</taxon>
        <taxon>Capronia</taxon>
    </lineage>
</organism>
<comment type="caution">
    <text evidence="3">The sequence shown here is derived from an EMBL/GenBank/DDBJ whole genome shotgun (WGS) entry which is preliminary data.</text>
</comment>
<name>W9XKR0_9EURO</name>
<gene>
    <name evidence="3" type="ORF">A1O3_09788</name>
</gene>
<dbReference type="Gene3D" id="3.30.450.70">
    <property type="match status" value="1"/>
</dbReference>
<evidence type="ECO:0000313" key="4">
    <source>
        <dbReference type="Proteomes" id="UP000019478"/>
    </source>
</evidence>
<dbReference type="GO" id="GO:0005737">
    <property type="term" value="C:cytoplasm"/>
    <property type="evidence" value="ECO:0007669"/>
    <property type="project" value="GOC"/>
</dbReference>
<evidence type="ECO:0000313" key="3">
    <source>
        <dbReference type="EMBL" id="EXJ77561.1"/>
    </source>
</evidence>
<dbReference type="Proteomes" id="UP000019478">
    <property type="component" value="Unassembled WGS sequence"/>
</dbReference>
<dbReference type="CDD" id="cd14854">
    <property type="entry name" value="TRAPPC2L"/>
    <property type="match status" value="1"/>
</dbReference>
<keyword evidence="4" id="KW-1185">Reference proteome</keyword>
<dbReference type="InterPro" id="IPR006722">
    <property type="entry name" value="Sedlin"/>
</dbReference>
<dbReference type="AlphaFoldDB" id="W9XKR0"/>
<protein>
    <recommendedName>
        <fullName evidence="2">Trafficking protein particle complex subunit 2-like protein</fullName>
    </recommendedName>
</protein>
<proteinExistence type="inferred from homology"/>
<reference evidence="3 4" key="1">
    <citation type="submission" date="2013-03" db="EMBL/GenBank/DDBJ databases">
        <title>The Genome Sequence of Capronia epimyces CBS 606.96.</title>
        <authorList>
            <consortium name="The Broad Institute Genomics Platform"/>
            <person name="Cuomo C."/>
            <person name="de Hoog S."/>
            <person name="Gorbushina A."/>
            <person name="Walker B."/>
            <person name="Young S.K."/>
            <person name="Zeng Q."/>
            <person name="Gargeya S."/>
            <person name="Fitzgerald M."/>
            <person name="Haas B."/>
            <person name="Abouelleil A."/>
            <person name="Allen A.W."/>
            <person name="Alvarado L."/>
            <person name="Arachchi H.M."/>
            <person name="Berlin A.M."/>
            <person name="Chapman S.B."/>
            <person name="Gainer-Dewar J."/>
            <person name="Goldberg J."/>
            <person name="Griggs A."/>
            <person name="Gujja S."/>
            <person name="Hansen M."/>
            <person name="Howarth C."/>
            <person name="Imamovic A."/>
            <person name="Ireland A."/>
            <person name="Larimer J."/>
            <person name="McCowan C."/>
            <person name="Murphy C."/>
            <person name="Pearson M."/>
            <person name="Poon T.W."/>
            <person name="Priest M."/>
            <person name="Roberts A."/>
            <person name="Saif S."/>
            <person name="Shea T."/>
            <person name="Sisk P."/>
            <person name="Sykes S."/>
            <person name="Wortman J."/>
            <person name="Nusbaum C."/>
            <person name="Birren B."/>
        </authorList>
    </citation>
    <scope>NUCLEOTIDE SEQUENCE [LARGE SCALE GENOMIC DNA]</scope>
    <source>
        <strain evidence="3 4">CBS 606.96</strain>
    </source>
</reference>
<dbReference type="eggNOG" id="KOG3444">
    <property type="taxonomic scope" value="Eukaryota"/>
</dbReference>
<dbReference type="OrthoDB" id="18320at2759"/>
<accession>W9XKR0</accession>
<evidence type="ECO:0000256" key="2">
    <source>
        <dbReference type="ARBA" id="ARBA00024408"/>
    </source>
</evidence>
<dbReference type="RefSeq" id="XP_007738071.1">
    <property type="nucleotide sequence ID" value="XM_007739881.1"/>
</dbReference>